<comment type="caution">
    <text evidence="2">The sequence shown here is derived from an EMBL/GenBank/DDBJ whole genome shotgun (WGS) entry which is preliminary data.</text>
</comment>
<sequence length="212" mass="23589">MRVRTFILLCLAAYAGLPLVAQVRRPFVPEHYVGVRGGAMASWVNFSPAVEHTMRYSFMVGAVYRMVSEKFFGFQLEANYVQRGWKESVDGDPYERLTGYLEIPFMTHITFGSKVCKGFVNLGPSISVLLHENNVLNGSVYAQRTMKTANVIDYGITGGVGFEVHTVAGVYLLDARYSFGLGDIFPSSATDVFRTSSNQNIIVSLGWLFQVK</sequence>
<dbReference type="AlphaFoldDB" id="A0A940IEX3"/>
<gene>
    <name evidence="2" type="ORF">IAC51_04875</name>
</gene>
<evidence type="ECO:0000259" key="1">
    <source>
        <dbReference type="Pfam" id="PF13568"/>
    </source>
</evidence>
<name>A0A940IEX3_9BACT</name>
<dbReference type="InterPro" id="IPR025665">
    <property type="entry name" value="Beta-barrel_OMP_2"/>
</dbReference>
<proteinExistence type="predicted"/>
<accession>A0A940IEX3</accession>
<feature type="domain" description="Outer membrane protein beta-barrel" evidence="1">
    <location>
        <begin position="33"/>
        <end position="185"/>
    </location>
</feature>
<dbReference type="Pfam" id="PF13568">
    <property type="entry name" value="OMP_b-brl_2"/>
    <property type="match status" value="1"/>
</dbReference>
<organism evidence="2 3">
    <name type="scientific">Candidatus Aphodosoma intestinipullorum</name>
    <dbReference type="NCBI Taxonomy" id="2840674"/>
    <lineage>
        <taxon>Bacteria</taxon>
        <taxon>Pseudomonadati</taxon>
        <taxon>Bacteroidota</taxon>
        <taxon>Bacteroidia</taxon>
        <taxon>Bacteroidales</taxon>
        <taxon>Candidatus Aphodosoma</taxon>
    </lineage>
</organism>
<evidence type="ECO:0000313" key="2">
    <source>
        <dbReference type="EMBL" id="MBO8439967.1"/>
    </source>
</evidence>
<dbReference type="Proteomes" id="UP000712007">
    <property type="component" value="Unassembled WGS sequence"/>
</dbReference>
<protein>
    <submittedName>
        <fullName evidence="2">PorT family protein</fullName>
    </submittedName>
</protein>
<evidence type="ECO:0000313" key="3">
    <source>
        <dbReference type="Proteomes" id="UP000712007"/>
    </source>
</evidence>
<reference evidence="2" key="2">
    <citation type="journal article" date="2021" name="PeerJ">
        <title>Extensive microbial diversity within the chicken gut microbiome revealed by metagenomics and culture.</title>
        <authorList>
            <person name="Gilroy R."/>
            <person name="Ravi A."/>
            <person name="Getino M."/>
            <person name="Pursley I."/>
            <person name="Horton D.L."/>
            <person name="Alikhan N.F."/>
            <person name="Baker D."/>
            <person name="Gharbi K."/>
            <person name="Hall N."/>
            <person name="Watson M."/>
            <person name="Adriaenssens E.M."/>
            <person name="Foster-Nyarko E."/>
            <person name="Jarju S."/>
            <person name="Secka A."/>
            <person name="Antonio M."/>
            <person name="Oren A."/>
            <person name="Chaudhuri R.R."/>
            <person name="La Ragione R."/>
            <person name="Hildebrand F."/>
            <person name="Pallen M.J."/>
        </authorList>
    </citation>
    <scope>NUCLEOTIDE SEQUENCE</scope>
    <source>
        <strain evidence="2">3924</strain>
    </source>
</reference>
<dbReference type="EMBL" id="JADIMV010000082">
    <property type="protein sequence ID" value="MBO8439967.1"/>
    <property type="molecule type" value="Genomic_DNA"/>
</dbReference>
<reference evidence="2" key="1">
    <citation type="submission" date="2020-10" db="EMBL/GenBank/DDBJ databases">
        <authorList>
            <person name="Gilroy R."/>
        </authorList>
    </citation>
    <scope>NUCLEOTIDE SEQUENCE</scope>
    <source>
        <strain evidence="2">3924</strain>
    </source>
</reference>